<dbReference type="SUPFAM" id="SSF50156">
    <property type="entry name" value="PDZ domain-like"/>
    <property type="match status" value="1"/>
</dbReference>
<feature type="transmembrane region" description="Helical" evidence="1">
    <location>
        <begin position="110"/>
        <end position="128"/>
    </location>
</feature>
<accession>A0ABT9VFC1</accession>
<evidence type="ECO:0000313" key="3">
    <source>
        <dbReference type="Proteomes" id="UP001224359"/>
    </source>
</evidence>
<feature type="transmembrane region" description="Helical" evidence="1">
    <location>
        <begin position="84"/>
        <end position="103"/>
    </location>
</feature>
<evidence type="ECO:0000256" key="1">
    <source>
        <dbReference type="SAM" id="Phobius"/>
    </source>
</evidence>
<keyword evidence="1" id="KW-0472">Membrane</keyword>
<sequence>MWQTWLTEIGLGIAWFIAQPLLYIAIVLSFLIGTLRIKRDRRQFGHRIFPLHAEWRGTWLIGLGLGLLVSIGLVLVGVVVTWEWLLLLTIITFIMMLTGQLALLSPAYTLGLTIVTVWLLQQFDVIVWNEAISEGLYQVPLDGMIYVLLALLLAEVVLVMTTKRALTFPLLQVGDRGKNVIAHRASRLMLVPLLFPLPGGTLALNDAFAWWPMFAMDTVNIQFVLFPYIIGFSQVFRGVFSEQGAKRIGLSVLLLTILLAGVFIPLMSVPYVLISVVGFAVVARAFISLMIRFFDRERLPIFRPEPDGITIAGIIPGSPADELDVVVGEKIERVHDVPVQNEHEFYDVMSENRSYCKLNVQDLNGETKFVQRPIHEGEDHQLGFIFVKERPRFTLQTTETLTM</sequence>
<dbReference type="RefSeq" id="WP_306976264.1">
    <property type="nucleotide sequence ID" value="NZ_JAUSTQ010000005.1"/>
</dbReference>
<organism evidence="2 3">
    <name type="scientific">Alkalibacillus salilacus</name>
    <dbReference type="NCBI Taxonomy" id="284582"/>
    <lineage>
        <taxon>Bacteria</taxon>
        <taxon>Bacillati</taxon>
        <taxon>Bacillota</taxon>
        <taxon>Bacilli</taxon>
        <taxon>Bacillales</taxon>
        <taxon>Bacillaceae</taxon>
        <taxon>Alkalibacillus</taxon>
    </lineage>
</organism>
<evidence type="ECO:0000313" key="2">
    <source>
        <dbReference type="EMBL" id="MDQ0159633.1"/>
    </source>
</evidence>
<keyword evidence="1" id="KW-1133">Transmembrane helix</keyword>
<evidence type="ECO:0008006" key="4">
    <source>
        <dbReference type="Google" id="ProtNLM"/>
    </source>
</evidence>
<comment type="caution">
    <text evidence="2">The sequence shown here is derived from an EMBL/GenBank/DDBJ whole genome shotgun (WGS) entry which is preliminary data.</text>
</comment>
<dbReference type="InterPro" id="IPR036034">
    <property type="entry name" value="PDZ_sf"/>
</dbReference>
<name>A0ABT9VFC1_9BACI</name>
<feature type="transmembrane region" description="Helical" evidence="1">
    <location>
        <begin position="12"/>
        <end position="37"/>
    </location>
</feature>
<feature type="transmembrane region" description="Helical" evidence="1">
    <location>
        <begin position="58"/>
        <end position="78"/>
    </location>
</feature>
<dbReference type="Proteomes" id="UP001224359">
    <property type="component" value="Unassembled WGS sequence"/>
</dbReference>
<feature type="transmembrane region" description="Helical" evidence="1">
    <location>
        <begin position="248"/>
        <end position="266"/>
    </location>
</feature>
<keyword evidence="1" id="KW-0812">Transmembrane</keyword>
<feature type="transmembrane region" description="Helical" evidence="1">
    <location>
        <begin position="143"/>
        <end position="161"/>
    </location>
</feature>
<feature type="transmembrane region" description="Helical" evidence="1">
    <location>
        <begin position="188"/>
        <end position="213"/>
    </location>
</feature>
<proteinExistence type="predicted"/>
<reference evidence="2 3" key="1">
    <citation type="submission" date="2023-07" db="EMBL/GenBank/DDBJ databases">
        <title>Genomic Encyclopedia of Type Strains, Phase IV (KMG-IV): sequencing the most valuable type-strain genomes for metagenomic binning, comparative biology and taxonomic classification.</title>
        <authorList>
            <person name="Goeker M."/>
        </authorList>
    </citation>
    <scope>NUCLEOTIDE SEQUENCE [LARGE SCALE GENOMIC DNA]</scope>
    <source>
        <strain evidence="2 3">DSM 16460</strain>
    </source>
</reference>
<feature type="transmembrane region" description="Helical" evidence="1">
    <location>
        <begin position="272"/>
        <end position="294"/>
    </location>
</feature>
<dbReference type="EMBL" id="JAUSTQ010000005">
    <property type="protein sequence ID" value="MDQ0159633.1"/>
    <property type="molecule type" value="Genomic_DNA"/>
</dbReference>
<gene>
    <name evidence="2" type="ORF">J2S77_001617</name>
</gene>
<protein>
    <recommendedName>
        <fullName evidence="4">PDZ domain-containing protein</fullName>
    </recommendedName>
</protein>
<feature type="transmembrane region" description="Helical" evidence="1">
    <location>
        <begin position="219"/>
        <end position="236"/>
    </location>
</feature>
<keyword evidence="3" id="KW-1185">Reference proteome</keyword>
<dbReference type="Gene3D" id="2.30.42.10">
    <property type="match status" value="1"/>
</dbReference>